<dbReference type="GO" id="GO:0045087">
    <property type="term" value="P:innate immune response"/>
    <property type="evidence" value="ECO:0007669"/>
    <property type="project" value="UniProtKB-KW"/>
</dbReference>
<dbReference type="SUPFAM" id="SSF74924">
    <property type="entry name" value="Cap-Gly domain"/>
    <property type="match status" value="2"/>
</dbReference>
<feature type="domain" description="CAP-Gly" evidence="31">
    <location>
        <begin position="172"/>
        <end position="217"/>
    </location>
</feature>
<dbReference type="GO" id="GO:0046872">
    <property type="term" value="F:metal ion binding"/>
    <property type="evidence" value="ECO:0007669"/>
    <property type="project" value="UniProtKB-KW"/>
</dbReference>
<dbReference type="GO" id="GO:0004843">
    <property type="term" value="F:cysteine-type deubiquitinase activity"/>
    <property type="evidence" value="ECO:0007669"/>
    <property type="project" value="UniProtKB-EC"/>
</dbReference>
<dbReference type="InterPro" id="IPR018200">
    <property type="entry name" value="USP_CS"/>
</dbReference>
<evidence type="ECO:0000256" key="17">
    <source>
        <dbReference type="ARBA" id="ARBA00022723"/>
    </source>
</evidence>
<evidence type="ECO:0000256" key="12">
    <source>
        <dbReference type="ARBA" id="ARBA00022553"/>
    </source>
</evidence>
<comment type="subcellular location">
    <subcellularLocation>
        <location evidence="5">Cell membrane</location>
        <topology evidence="5">Peripheral membrane protein</topology>
        <orientation evidence="5">Cytoplasmic side</orientation>
    </subcellularLocation>
    <subcellularLocation>
        <location evidence="2">Cytoplasm</location>
        <location evidence="2">Cytoskeleton</location>
        <location evidence="2">Cilium basal body</location>
    </subcellularLocation>
    <subcellularLocation>
        <location evidence="4">Cytoplasm</location>
        <location evidence="4">Cytoskeleton</location>
        <location evidence="4">Microtubule organizing center</location>
        <location evidence="4">Centrosome</location>
    </subcellularLocation>
    <subcellularLocation>
        <location evidence="3">Cytoplasm</location>
        <location evidence="3">Cytoskeleton</location>
        <location evidence="3">Spindle</location>
    </subcellularLocation>
    <subcellularLocation>
        <location evidence="6">Cytoplasm</location>
        <location evidence="6">Perinuclear region</location>
    </subcellularLocation>
</comment>
<evidence type="ECO:0000256" key="8">
    <source>
        <dbReference type="ARBA" id="ARBA00012759"/>
    </source>
</evidence>
<evidence type="ECO:0000256" key="19">
    <source>
        <dbReference type="ARBA" id="ARBA00022801"/>
    </source>
</evidence>
<dbReference type="PANTHER" id="PTHR11830">
    <property type="entry name" value="40S RIBOSOMAL PROTEIN S3A"/>
    <property type="match status" value="1"/>
</dbReference>
<keyword evidence="25" id="KW-0966">Cell projection</keyword>
<evidence type="ECO:0000259" key="30">
    <source>
        <dbReference type="PROSITE" id="PS50235"/>
    </source>
</evidence>
<evidence type="ECO:0000256" key="21">
    <source>
        <dbReference type="ARBA" id="ARBA00022833"/>
    </source>
</evidence>
<evidence type="ECO:0000256" key="4">
    <source>
        <dbReference type="ARBA" id="ARBA00004300"/>
    </source>
</evidence>
<evidence type="ECO:0000256" key="7">
    <source>
        <dbReference type="ARBA" id="ARBA00009085"/>
    </source>
</evidence>
<dbReference type="GO" id="GO:0016055">
    <property type="term" value="P:Wnt signaling pathway"/>
    <property type="evidence" value="ECO:0007669"/>
    <property type="project" value="UniProtKB-KW"/>
</dbReference>
<evidence type="ECO:0000256" key="9">
    <source>
        <dbReference type="ARBA" id="ARBA00018699"/>
    </source>
</evidence>
<dbReference type="SMART" id="SM01052">
    <property type="entry name" value="CAP_GLY"/>
    <property type="match status" value="2"/>
</dbReference>
<dbReference type="Pfam" id="PF00443">
    <property type="entry name" value="UCH"/>
    <property type="match status" value="1"/>
</dbReference>
<evidence type="ECO:0000256" key="16">
    <source>
        <dbReference type="ARBA" id="ARBA00022701"/>
    </source>
</evidence>
<dbReference type="PROSITE" id="PS50245">
    <property type="entry name" value="CAP_GLY_2"/>
    <property type="match status" value="2"/>
</dbReference>
<dbReference type="AlphaFoldDB" id="A0A5N5PXH5"/>
<keyword evidence="19" id="KW-0378">Hydrolase</keyword>
<dbReference type="InterPro" id="IPR036859">
    <property type="entry name" value="CAP-Gly_dom_sf"/>
</dbReference>
<evidence type="ECO:0000256" key="20">
    <source>
        <dbReference type="ARBA" id="ARBA00022807"/>
    </source>
</evidence>
<evidence type="ECO:0000256" key="25">
    <source>
        <dbReference type="ARBA" id="ARBA00023273"/>
    </source>
</evidence>
<keyword evidence="22" id="KW-0832">Ubl conjugation</keyword>
<evidence type="ECO:0000259" key="31">
    <source>
        <dbReference type="PROSITE" id="PS50245"/>
    </source>
</evidence>
<dbReference type="InterPro" id="IPR028889">
    <property type="entry name" value="USP"/>
</dbReference>
<feature type="domain" description="CAP-Gly" evidence="31">
    <location>
        <begin position="356"/>
        <end position="398"/>
    </location>
</feature>
<comment type="subunit">
    <text evidence="29">Interacts (via CAP-Gly domain) with IKBKG/NEMO (via proline-rich C-terminal region). Interacts with TRAF2 and TRIP. Interacts with PLK1, DVL1, DVL3, MAVS, TBK1, IKKE and RIGI. Interacts (via CAP-Gly domain) with microtubules. Interacts with HDAC6 and BCL3. Interacts with MAP3K7. Identified in a complex with TRAF6 and SQSTM1. Interacts with OPTN and SQSTM1. Interacts with CEP350. Interacts with RNF31; the interaction is indirect and is mediated via SPATA2. Interacts with SPATA2 (via the PUB domain); the interaction is direct and recruits CYLD to the LUBAC complex, thereby regulating TNF-alpha-induced necroptosis.</text>
</comment>
<evidence type="ECO:0000256" key="24">
    <source>
        <dbReference type="ARBA" id="ARBA00023136"/>
    </source>
</evidence>
<keyword evidence="24" id="KW-0472">Membrane</keyword>
<evidence type="ECO:0000313" key="33">
    <source>
        <dbReference type="Proteomes" id="UP000327468"/>
    </source>
</evidence>
<dbReference type="GO" id="GO:0005886">
    <property type="term" value="C:plasma membrane"/>
    <property type="evidence" value="ECO:0007669"/>
    <property type="project" value="UniProtKB-SubCell"/>
</dbReference>
<evidence type="ECO:0000256" key="23">
    <source>
        <dbReference type="ARBA" id="ARBA00022859"/>
    </source>
</evidence>
<dbReference type="EC" id="3.4.19.12" evidence="8"/>
<feature type="domain" description="USP" evidence="30">
    <location>
        <begin position="445"/>
        <end position="808"/>
    </location>
</feature>
<dbReference type="SUPFAM" id="SSF54001">
    <property type="entry name" value="Cysteine proteinases"/>
    <property type="match status" value="1"/>
</dbReference>
<keyword evidence="20" id="KW-0788">Thiol protease</keyword>
<evidence type="ECO:0000256" key="11">
    <source>
        <dbReference type="ARBA" id="ARBA00022490"/>
    </source>
</evidence>
<keyword evidence="13" id="KW-0399">Innate immunity</keyword>
<evidence type="ECO:0000256" key="5">
    <source>
        <dbReference type="ARBA" id="ARBA00004413"/>
    </source>
</evidence>
<keyword evidence="33" id="KW-1185">Reference proteome</keyword>
<dbReference type="Pfam" id="PF01302">
    <property type="entry name" value="CAP_GLY"/>
    <property type="match status" value="2"/>
</dbReference>
<dbReference type="GO" id="GO:0005819">
    <property type="term" value="C:spindle"/>
    <property type="evidence" value="ECO:0007669"/>
    <property type="project" value="UniProtKB-SubCell"/>
</dbReference>
<evidence type="ECO:0000256" key="15">
    <source>
        <dbReference type="ARBA" id="ARBA00022687"/>
    </source>
</evidence>
<dbReference type="GO" id="GO:0006508">
    <property type="term" value="P:proteolysis"/>
    <property type="evidence" value="ECO:0007669"/>
    <property type="project" value="UniProtKB-KW"/>
</dbReference>
<dbReference type="FunFam" id="3.90.70.10:FF:000009">
    <property type="entry name" value="Putative ubiquitin carboxyl-terminal hydrolase CYLD"/>
    <property type="match status" value="1"/>
</dbReference>
<sequence length="814" mass="90884">MTQTCESCCWRDDSEHRRIEEIESKQGEIGCLEKTEGKSRRLLTAMASRDKAYVILTKASQSVGWVRAGSICYIKENLYSLNYQKKDTVPVICIGSSITYNLPLDILQPLSRQKSEFLLAVESCEERLKEFTQSEALDQAMELTVGSEVTVAQNGEWLKGVIRYIGPLSDPGVLDPIAGVFFGVELQGEDKGKGQSDGTYRYKSHFKCQKDCGVFVPFTRIRPLHPKLSAPWAGIPENLTQTLSVGDRVTYILDDKSDCQHGMVLNPMKDGMILISTDTDEHGKAGGEREIPWHCVIKEEDLNTGDWHKCKPERMDISDSPDMVKDPGADVALKVGSVVEVNLAKGPAFATVRWIGSLPDRPSRMAGLELKEACGVSDGTFKDVRYFTCAPKHGLFVKVSSCRPGDRFLGETAVNGHFGHDGQDIPAVPPLRSEDVKTVLTGTMKGIQGHCNSCYMDSALFSLFSCSSVLDSLLFKKTKPNDEPIQKTLLRDIVCPLRSKGFVPEKSVMKLRKQVQERGHCPSYTTDEKDPEEFLTLIMQDILSLEPLLKLKSCNQPKGLTEMEQTSYLYQIFMDYNHSLVLPTVQQLLEHSFYNNGIKLAEVPSCLILTMPRSGKQFKMFPKIIPSLQLDITALLSNGLQQCVLCGQLAHVECSQCFTDSVFSSTGLKVFCDMCSTQVHFHPSRQSHKPTSLRFPEGFPHSCSPGSLAHTVPQEKLELFAVLCIETSHYVSFVKYGPKITDWIFFDSMADRVGETDGFNIPEVKACPEVARYLSMPLAELAKQVPREMDGVAKRLFCDGYMYLYQSPSMALYR</sequence>
<evidence type="ECO:0000256" key="29">
    <source>
        <dbReference type="ARBA" id="ARBA00046580"/>
    </source>
</evidence>
<dbReference type="GO" id="GO:0005813">
    <property type="term" value="C:centrosome"/>
    <property type="evidence" value="ECO:0007669"/>
    <property type="project" value="UniProtKB-SubCell"/>
</dbReference>
<evidence type="ECO:0000256" key="18">
    <source>
        <dbReference type="ARBA" id="ARBA00022786"/>
    </source>
</evidence>
<dbReference type="GO" id="GO:0005874">
    <property type="term" value="C:microtubule"/>
    <property type="evidence" value="ECO:0007669"/>
    <property type="project" value="UniProtKB-KW"/>
</dbReference>
<keyword evidence="16" id="KW-0493">Microtubule</keyword>
<keyword evidence="12" id="KW-0597">Phosphoprotein</keyword>
<evidence type="ECO:0000313" key="32">
    <source>
        <dbReference type="EMBL" id="KAB5584339.1"/>
    </source>
</evidence>
<dbReference type="InterPro" id="IPR001394">
    <property type="entry name" value="Peptidase_C19_UCH"/>
</dbReference>
<dbReference type="FunFam" id="2.30.30.190:FF:000021">
    <property type="entry name" value="Cylindromatosis (turban tumor syndrome), like"/>
    <property type="match status" value="1"/>
</dbReference>
<comment type="similarity">
    <text evidence="7">Belongs to the peptidase C19 family.</text>
</comment>
<evidence type="ECO:0000256" key="28">
    <source>
        <dbReference type="ARBA" id="ARBA00032487"/>
    </source>
</evidence>
<keyword evidence="11" id="KW-0963">Cytoplasm</keyword>
<dbReference type="GO" id="GO:0016579">
    <property type="term" value="P:protein deubiquitination"/>
    <property type="evidence" value="ECO:0007669"/>
    <property type="project" value="InterPro"/>
</dbReference>
<keyword evidence="18" id="KW-0833">Ubl conjugation pathway</keyword>
<evidence type="ECO:0000256" key="1">
    <source>
        <dbReference type="ARBA" id="ARBA00000707"/>
    </source>
</evidence>
<dbReference type="PROSITE" id="PS50235">
    <property type="entry name" value="USP_3"/>
    <property type="match status" value="1"/>
</dbReference>
<reference evidence="32 33" key="1">
    <citation type="submission" date="2019-06" db="EMBL/GenBank/DDBJ databases">
        <title>A chromosome-scale genome assembly of the striped catfish, Pangasianodon hypophthalmus.</title>
        <authorList>
            <person name="Wen M."/>
            <person name="Zahm M."/>
            <person name="Roques C."/>
            <person name="Cabau C."/>
            <person name="Klopp C."/>
            <person name="Donnadieu C."/>
            <person name="Jouanno E."/>
            <person name="Avarre J.-C."/>
            <person name="Campet M."/>
            <person name="Ha T.T.T."/>
            <person name="Dugue R."/>
            <person name="Lampietro C."/>
            <person name="Louis A."/>
            <person name="Herpin A."/>
            <person name="Echchiki A."/>
            <person name="Berthelot C."/>
            <person name="Parey E."/>
            <person name="Roest-Crollius H."/>
            <person name="Braasch I."/>
            <person name="Postlethwait J."/>
            <person name="Bobe J."/>
            <person name="Montfort J."/>
            <person name="Bouchez O."/>
            <person name="Begum T."/>
            <person name="Schartl M."/>
            <person name="Guiguen Y."/>
        </authorList>
    </citation>
    <scope>NUCLEOTIDE SEQUENCE [LARGE SCALE GENOMIC DNA]</scope>
    <source>
        <strain evidence="32 33">Indonesia</strain>
        <tissue evidence="32">Blood</tissue>
    </source>
</reference>
<keyword evidence="17" id="KW-0479">Metal-binding</keyword>
<name>A0A5N5PXH5_PANHP</name>
<keyword evidence="21" id="KW-0862">Zinc</keyword>
<gene>
    <name evidence="32" type="ORF">PHYPO_G00106290</name>
</gene>
<dbReference type="Gene3D" id="3.90.70.10">
    <property type="entry name" value="Cysteine proteinases"/>
    <property type="match status" value="1"/>
</dbReference>
<evidence type="ECO:0000256" key="26">
    <source>
        <dbReference type="ARBA" id="ARBA00030882"/>
    </source>
</evidence>
<keyword evidence="10" id="KW-1003">Cell membrane</keyword>
<evidence type="ECO:0000256" key="14">
    <source>
        <dbReference type="ARBA" id="ARBA00022670"/>
    </source>
</evidence>
<evidence type="ECO:0000256" key="2">
    <source>
        <dbReference type="ARBA" id="ARBA00004120"/>
    </source>
</evidence>
<dbReference type="InterPro" id="IPR038765">
    <property type="entry name" value="Papain-like_cys_pep_sf"/>
</dbReference>
<proteinExistence type="inferred from homology"/>
<dbReference type="PROSITE" id="PS00972">
    <property type="entry name" value="USP_1"/>
    <property type="match status" value="1"/>
</dbReference>
<dbReference type="Gene3D" id="2.30.30.190">
    <property type="entry name" value="CAP Gly-rich-like domain"/>
    <property type="match status" value="2"/>
</dbReference>
<comment type="catalytic activity">
    <reaction evidence="1">
        <text>Thiol-dependent hydrolysis of ester, thioester, amide, peptide and isopeptide bonds formed by the C-terminal Gly of ubiquitin (a 76-residue protein attached to proteins as an intracellular targeting signal).</text>
        <dbReference type="EC" id="3.4.19.12"/>
    </reaction>
</comment>
<evidence type="ECO:0000256" key="22">
    <source>
        <dbReference type="ARBA" id="ARBA00022843"/>
    </source>
</evidence>
<evidence type="ECO:0000256" key="13">
    <source>
        <dbReference type="ARBA" id="ARBA00022588"/>
    </source>
</evidence>
<evidence type="ECO:0000256" key="10">
    <source>
        <dbReference type="ARBA" id="ARBA00022475"/>
    </source>
</evidence>
<protein>
    <recommendedName>
        <fullName evidence="9">Ubiquitin carboxyl-terminal hydrolase CYLD</fullName>
        <ecNumber evidence="8">3.4.19.12</ecNumber>
    </recommendedName>
    <alternativeName>
        <fullName evidence="26">Deubiquitinating enzyme CYLD</fullName>
    </alternativeName>
    <alternativeName>
        <fullName evidence="27">Ubiquitin thioesterase CYLD</fullName>
    </alternativeName>
    <alternativeName>
        <fullName evidence="28">Ubiquitin-specific-processing protease CYLD</fullName>
    </alternativeName>
</protein>
<keyword evidence="23" id="KW-0391">Immunity</keyword>
<dbReference type="InterPro" id="IPR000938">
    <property type="entry name" value="CAP-Gly_domain"/>
</dbReference>
<keyword evidence="15" id="KW-0879">Wnt signaling pathway</keyword>
<organism evidence="32 33">
    <name type="scientific">Pangasianodon hypophthalmus</name>
    <name type="common">Striped catfish</name>
    <name type="synonym">Helicophagus hypophthalmus</name>
    <dbReference type="NCBI Taxonomy" id="310915"/>
    <lineage>
        <taxon>Eukaryota</taxon>
        <taxon>Metazoa</taxon>
        <taxon>Chordata</taxon>
        <taxon>Craniata</taxon>
        <taxon>Vertebrata</taxon>
        <taxon>Euteleostomi</taxon>
        <taxon>Actinopterygii</taxon>
        <taxon>Neopterygii</taxon>
        <taxon>Teleostei</taxon>
        <taxon>Ostariophysi</taxon>
        <taxon>Siluriformes</taxon>
        <taxon>Pangasiidae</taxon>
        <taxon>Pangasianodon</taxon>
    </lineage>
</organism>
<dbReference type="GO" id="GO:0048471">
    <property type="term" value="C:perinuclear region of cytoplasm"/>
    <property type="evidence" value="ECO:0007669"/>
    <property type="project" value="UniProtKB-SubCell"/>
</dbReference>
<evidence type="ECO:0000256" key="3">
    <source>
        <dbReference type="ARBA" id="ARBA00004186"/>
    </source>
</evidence>
<comment type="caution">
    <text evidence="32">The sequence shown here is derived from an EMBL/GenBank/DDBJ whole genome shotgun (WGS) entry which is preliminary data.</text>
</comment>
<evidence type="ECO:0000256" key="6">
    <source>
        <dbReference type="ARBA" id="ARBA00004556"/>
    </source>
</evidence>
<dbReference type="Proteomes" id="UP000327468">
    <property type="component" value="Chromosome 2"/>
</dbReference>
<evidence type="ECO:0000256" key="27">
    <source>
        <dbReference type="ARBA" id="ARBA00031094"/>
    </source>
</evidence>
<accession>A0A5N5PXH5</accession>
<keyword evidence="14" id="KW-0645">Protease</keyword>
<dbReference type="EMBL" id="VFJC01000003">
    <property type="protein sequence ID" value="KAB5584339.1"/>
    <property type="molecule type" value="Genomic_DNA"/>
</dbReference>